<name>A0A3N1XV94_9FIRM</name>
<dbReference type="PROSITE" id="PS50110">
    <property type="entry name" value="RESPONSE_REGULATORY"/>
    <property type="match status" value="1"/>
</dbReference>
<comment type="caution">
    <text evidence="9">The sequence shown here is derived from an EMBL/GenBank/DDBJ whole genome shotgun (WGS) entry which is preliminary data.</text>
</comment>
<dbReference type="InterPro" id="IPR011006">
    <property type="entry name" value="CheY-like_superfamily"/>
</dbReference>
<keyword evidence="2" id="KW-0805">Transcription regulation</keyword>
<dbReference type="SUPFAM" id="SSF46689">
    <property type="entry name" value="Homeodomain-like"/>
    <property type="match status" value="2"/>
</dbReference>
<dbReference type="InterPro" id="IPR001789">
    <property type="entry name" value="Sig_transdc_resp-reg_receiver"/>
</dbReference>
<dbReference type="EMBL" id="RJVG01000002">
    <property type="protein sequence ID" value="ROR30533.1"/>
    <property type="molecule type" value="Genomic_DNA"/>
</dbReference>
<evidence type="ECO:0000256" key="5">
    <source>
        <dbReference type="ARBA" id="ARBA00024867"/>
    </source>
</evidence>
<feature type="domain" description="Response regulatory" evidence="8">
    <location>
        <begin position="3"/>
        <end position="120"/>
    </location>
</feature>
<keyword evidence="3" id="KW-0238">DNA-binding</keyword>
<evidence type="ECO:0000256" key="4">
    <source>
        <dbReference type="ARBA" id="ARBA00023163"/>
    </source>
</evidence>
<dbReference type="Pfam" id="PF12833">
    <property type="entry name" value="HTH_18"/>
    <property type="match status" value="1"/>
</dbReference>
<dbReference type="SMART" id="SM00342">
    <property type="entry name" value="HTH_ARAC"/>
    <property type="match status" value="1"/>
</dbReference>
<evidence type="ECO:0000256" key="3">
    <source>
        <dbReference type="ARBA" id="ARBA00023125"/>
    </source>
</evidence>
<dbReference type="GO" id="GO:0003700">
    <property type="term" value="F:DNA-binding transcription factor activity"/>
    <property type="evidence" value="ECO:0007669"/>
    <property type="project" value="InterPro"/>
</dbReference>
<proteinExistence type="predicted"/>
<evidence type="ECO:0000259" key="8">
    <source>
        <dbReference type="PROSITE" id="PS50110"/>
    </source>
</evidence>
<dbReference type="InterPro" id="IPR009057">
    <property type="entry name" value="Homeodomain-like_sf"/>
</dbReference>
<evidence type="ECO:0000256" key="1">
    <source>
        <dbReference type="ARBA" id="ARBA00018672"/>
    </source>
</evidence>
<dbReference type="Gene3D" id="3.40.50.2300">
    <property type="match status" value="1"/>
</dbReference>
<dbReference type="Proteomes" id="UP000273083">
    <property type="component" value="Unassembled WGS sequence"/>
</dbReference>
<dbReference type="SUPFAM" id="SSF52172">
    <property type="entry name" value="CheY-like"/>
    <property type="match status" value="1"/>
</dbReference>
<dbReference type="GO" id="GO:0000160">
    <property type="term" value="P:phosphorelay signal transduction system"/>
    <property type="evidence" value="ECO:0007669"/>
    <property type="project" value="InterPro"/>
</dbReference>
<dbReference type="PANTHER" id="PTHR43280:SF2">
    <property type="entry name" value="HTH-TYPE TRANSCRIPTIONAL REGULATOR EXSA"/>
    <property type="match status" value="1"/>
</dbReference>
<dbReference type="AlphaFoldDB" id="A0A3N1XV94"/>
<accession>A0A3N1XV94</accession>
<evidence type="ECO:0000256" key="2">
    <source>
        <dbReference type="ARBA" id="ARBA00023015"/>
    </source>
</evidence>
<dbReference type="RefSeq" id="WP_170164242.1">
    <property type="nucleotide sequence ID" value="NZ_RJVG01000002.1"/>
</dbReference>
<evidence type="ECO:0000313" key="10">
    <source>
        <dbReference type="Proteomes" id="UP000273083"/>
    </source>
</evidence>
<dbReference type="PANTHER" id="PTHR43280">
    <property type="entry name" value="ARAC-FAMILY TRANSCRIPTIONAL REGULATOR"/>
    <property type="match status" value="1"/>
</dbReference>
<keyword evidence="4" id="KW-0804">Transcription</keyword>
<protein>
    <recommendedName>
        <fullName evidence="1">Stage 0 sporulation protein A homolog</fullName>
    </recommendedName>
</protein>
<reference evidence="9 10" key="1">
    <citation type="submission" date="2018-11" db="EMBL/GenBank/DDBJ databases">
        <title>Genomic Encyclopedia of Type Strains, Phase IV (KMG-IV): sequencing the most valuable type-strain genomes for metagenomic binning, comparative biology and taxonomic classification.</title>
        <authorList>
            <person name="Goeker M."/>
        </authorList>
    </citation>
    <scope>NUCLEOTIDE SEQUENCE [LARGE SCALE GENOMIC DNA]</scope>
    <source>
        <strain evidence="9 10">DSM 26537</strain>
    </source>
</reference>
<gene>
    <name evidence="9" type="ORF">EDD66_102185</name>
</gene>
<dbReference type="SMART" id="SM00448">
    <property type="entry name" value="REC"/>
    <property type="match status" value="1"/>
</dbReference>
<keyword evidence="6" id="KW-0597">Phosphoprotein</keyword>
<dbReference type="PROSITE" id="PS01124">
    <property type="entry name" value="HTH_ARAC_FAMILY_2"/>
    <property type="match status" value="1"/>
</dbReference>
<evidence type="ECO:0000259" key="7">
    <source>
        <dbReference type="PROSITE" id="PS01124"/>
    </source>
</evidence>
<organism evidence="9 10">
    <name type="scientific">Mobilisporobacter senegalensis</name>
    <dbReference type="NCBI Taxonomy" id="1329262"/>
    <lineage>
        <taxon>Bacteria</taxon>
        <taxon>Bacillati</taxon>
        <taxon>Bacillota</taxon>
        <taxon>Clostridia</taxon>
        <taxon>Lachnospirales</taxon>
        <taxon>Lachnospiraceae</taxon>
        <taxon>Mobilisporobacter</taxon>
    </lineage>
</organism>
<sequence>MYRYIIIDDEVLTREGTKKKIGTLDGKVTCIGEASNGLEGLKLLDELNPDIIITDMYMPVLDGSTFLVRAREKYPDTPIIVISGYKDFEYARQSISSNVLNYILKPFSKEDIINAMEEAIKNIENSRKTTEQINDMRKEKEYIQYDYDLQMLKSLILGYQANDAKLSSEKIRFLLDNHNFILFTITSNTPLDEIYLSNYAKENGYGDLGLYLNHLHDKNIGFYILCFPDKSPLQLSNTIHQISTQFIGRLSESGHNIAIGISTLTNDILQLHQAYKETIDALNSSKITDSNMYYIFNKDINKLQTVLWSGVDELYFRVESGESDKVLDLLNDLYSYCLNKNDLTLYDIKYYFSELIQNLKGILNNYFGSDLKTNSSSLQNIFNSIFSFEDLKSYMLQFLLNITNNMKGNNVYNIDDVIEKIKIYVQRNYSNNLSLDFIASLFYMNRSYISYLFKEKTGEKFIDYVTHTRIEKAKQLLENSDKKMYQIAKISGYDNVKYFFRIFKKEVGLSPEQYRIKYQSGHKGY</sequence>
<evidence type="ECO:0000313" key="9">
    <source>
        <dbReference type="EMBL" id="ROR30533.1"/>
    </source>
</evidence>
<dbReference type="GO" id="GO:0043565">
    <property type="term" value="F:sequence-specific DNA binding"/>
    <property type="evidence" value="ECO:0007669"/>
    <property type="project" value="InterPro"/>
</dbReference>
<dbReference type="CDD" id="cd17536">
    <property type="entry name" value="REC_YesN-like"/>
    <property type="match status" value="1"/>
</dbReference>
<dbReference type="InterPro" id="IPR018060">
    <property type="entry name" value="HTH_AraC"/>
</dbReference>
<dbReference type="Pfam" id="PF00072">
    <property type="entry name" value="Response_reg"/>
    <property type="match status" value="1"/>
</dbReference>
<keyword evidence="10" id="KW-1185">Reference proteome</keyword>
<comment type="function">
    <text evidence="5">May play the central regulatory role in sporulation. It may be an element of the effector pathway responsible for the activation of sporulation genes in response to nutritional stress. Spo0A may act in concert with spo0H (a sigma factor) to control the expression of some genes that are critical to the sporulation process.</text>
</comment>
<evidence type="ECO:0000256" key="6">
    <source>
        <dbReference type="PROSITE-ProRule" id="PRU00169"/>
    </source>
</evidence>
<dbReference type="Gene3D" id="1.10.10.60">
    <property type="entry name" value="Homeodomain-like"/>
    <property type="match status" value="2"/>
</dbReference>
<feature type="domain" description="HTH araC/xylS-type" evidence="7">
    <location>
        <begin position="419"/>
        <end position="517"/>
    </location>
</feature>
<feature type="modified residue" description="4-aspartylphosphate" evidence="6">
    <location>
        <position position="55"/>
    </location>
</feature>